<dbReference type="Proteomes" id="UP000601435">
    <property type="component" value="Unassembled WGS sequence"/>
</dbReference>
<feature type="non-terminal residue" evidence="1">
    <location>
        <position position="1"/>
    </location>
</feature>
<sequence>VTITDPKNLSNWYRCPNSKACPGGIVAAAVRAGLGPRILQPMCLQGFTGQG</sequence>
<name>A0A813BA45_9DINO</name>
<accession>A0A813BA45</accession>
<evidence type="ECO:0000313" key="2">
    <source>
        <dbReference type="Proteomes" id="UP000601435"/>
    </source>
</evidence>
<dbReference type="AlphaFoldDB" id="A0A813BA45"/>
<reference evidence="1" key="1">
    <citation type="submission" date="2021-02" db="EMBL/GenBank/DDBJ databases">
        <authorList>
            <person name="Dougan E. K."/>
            <person name="Rhodes N."/>
            <person name="Thang M."/>
            <person name="Chan C."/>
        </authorList>
    </citation>
    <scope>NUCLEOTIDE SEQUENCE</scope>
</reference>
<keyword evidence="2" id="KW-1185">Reference proteome</keyword>
<proteinExistence type="predicted"/>
<feature type="non-terminal residue" evidence="1">
    <location>
        <position position="51"/>
    </location>
</feature>
<gene>
    <name evidence="1" type="ORF">SNEC2469_LOCUS29744</name>
</gene>
<comment type="caution">
    <text evidence="1">The sequence shown here is derived from an EMBL/GenBank/DDBJ whole genome shotgun (WGS) entry which is preliminary data.</text>
</comment>
<organism evidence="1 2">
    <name type="scientific">Symbiodinium necroappetens</name>
    <dbReference type="NCBI Taxonomy" id="1628268"/>
    <lineage>
        <taxon>Eukaryota</taxon>
        <taxon>Sar</taxon>
        <taxon>Alveolata</taxon>
        <taxon>Dinophyceae</taxon>
        <taxon>Suessiales</taxon>
        <taxon>Symbiodiniaceae</taxon>
        <taxon>Symbiodinium</taxon>
    </lineage>
</organism>
<evidence type="ECO:0000313" key="1">
    <source>
        <dbReference type="EMBL" id="CAE7892764.1"/>
    </source>
</evidence>
<protein>
    <submittedName>
        <fullName evidence="1">Uncharacterized protein</fullName>
    </submittedName>
</protein>
<dbReference type="EMBL" id="CAJNJA010067727">
    <property type="protein sequence ID" value="CAE7892764.1"/>
    <property type="molecule type" value="Genomic_DNA"/>
</dbReference>
<dbReference type="OrthoDB" id="10630910at2759"/>